<gene>
    <name evidence="2" type="ORF">ACFSAS_03250</name>
</gene>
<evidence type="ECO:0000313" key="3">
    <source>
        <dbReference type="Proteomes" id="UP001597092"/>
    </source>
</evidence>
<dbReference type="EMBL" id="JBHUDP010000001">
    <property type="protein sequence ID" value="MFD1684624.1"/>
    <property type="molecule type" value="Genomic_DNA"/>
</dbReference>
<accession>A0ABD6DTL1</accession>
<organism evidence="2 3">
    <name type="scientific">Halobellus litoreus</name>
    <dbReference type="NCBI Taxonomy" id="755310"/>
    <lineage>
        <taxon>Archaea</taxon>
        <taxon>Methanobacteriati</taxon>
        <taxon>Methanobacteriota</taxon>
        <taxon>Stenosarchaea group</taxon>
        <taxon>Halobacteria</taxon>
        <taxon>Halobacteriales</taxon>
        <taxon>Haloferacaceae</taxon>
        <taxon>Halobellus</taxon>
    </lineage>
</organism>
<protein>
    <submittedName>
        <fullName evidence="2">Uncharacterized protein</fullName>
    </submittedName>
</protein>
<feature type="region of interest" description="Disordered" evidence="1">
    <location>
        <begin position="1"/>
        <end position="48"/>
    </location>
</feature>
<comment type="caution">
    <text evidence="2">The sequence shown here is derived from an EMBL/GenBank/DDBJ whole genome shotgun (WGS) entry which is preliminary data.</text>
</comment>
<sequence>MAASKPRLGIAHPTVVPGERRADGDGGAQTEQAASDEQPADAEGGQDA</sequence>
<evidence type="ECO:0000313" key="2">
    <source>
        <dbReference type="EMBL" id="MFD1684624.1"/>
    </source>
</evidence>
<feature type="compositionally biased region" description="Acidic residues" evidence="1">
    <location>
        <begin position="38"/>
        <end position="48"/>
    </location>
</feature>
<reference evidence="2 3" key="1">
    <citation type="journal article" date="2019" name="Int. J. Syst. Evol. Microbiol.">
        <title>The Global Catalogue of Microorganisms (GCM) 10K type strain sequencing project: providing services to taxonomists for standard genome sequencing and annotation.</title>
        <authorList>
            <consortium name="The Broad Institute Genomics Platform"/>
            <consortium name="The Broad Institute Genome Sequencing Center for Infectious Disease"/>
            <person name="Wu L."/>
            <person name="Ma J."/>
        </authorList>
    </citation>
    <scope>NUCLEOTIDE SEQUENCE [LARGE SCALE GENOMIC DNA]</scope>
    <source>
        <strain evidence="2 3">CGMCC 1.10387</strain>
    </source>
</reference>
<name>A0ABD6DTL1_9EURY</name>
<dbReference type="RefSeq" id="WP_256307897.1">
    <property type="nucleotide sequence ID" value="NZ_JANHAW010000002.1"/>
</dbReference>
<keyword evidence="3" id="KW-1185">Reference proteome</keyword>
<dbReference type="Proteomes" id="UP001597092">
    <property type="component" value="Unassembled WGS sequence"/>
</dbReference>
<dbReference type="AlphaFoldDB" id="A0ABD6DTL1"/>
<evidence type="ECO:0000256" key="1">
    <source>
        <dbReference type="SAM" id="MobiDB-lite"/>
    </source>
</evidence>
<proteinExistence type="predicted"/>